<comment type="caution">
    <text evidence="1">The sequence shown here is derived from an EMBL/GenBank/DDBJ whole genome shotgun (WGS) entry which is preliminary data.</text>
</comment>
<dbReference type="EMBL" id="JBBPBM010000066">
    <property type="protein sequence ID" value="KAK8514699.1"/>
    <property type="molecule type" value="Genomic_DNA"/>
</dbReference>
<evidence type="ECO:0000313" key="2">
    <source>
        <dbReference type="Proteomes" id="UP001472677"/>
    </source>
</evidence>
<sequence>MGENANQIQKCESLSLLIATDQEEFINEVVGVDLGSELFHVRVSELCPWILGTRLRDRPIMSTPSSESEARSSVEVESKNFSELIRSKYRSWKVIFSRPVMGVGAAFIELSAVKTVLGVFDETVLGKEVDLVVESIL</sequence>
<name>A0ABR2C5N4_9ROSI</name>
<dbReference type="Proteomes" id="UP001472677">
    <property type="component" value="Unassembled WGS sequence"/>
</dbReference>
<protein>
    <submittedName>
        <fullName evidence="1">Uncharacterized protein</fullName>
    </submittedName>
</protein>
<accession>A0ABR2C5N4</accession>
<keyword evidence="2" id="KW-1185">Reference proteome</keyword>
<gene>
    <name evidence="1" type="ORF">V6N12_057596</name>
</gene>
<evidence type="ECO:0000313" key="1">
    <source>
        <dbReference type="EMBL" id="KAK8514699.1"/>
    </source>
</evidence>
<organism evidence="1 2">
    <name type="scientific">Hibiscus sabdariffa</name>
    <name type="common">roselle</name>
    <dbReference type="NCBI Taxonomy" id="183260"/>
    <lineage>
        <taxon>Eukaryota</taxon>
        <taxon>Viridiplantae</taxon>
        <taxon>Streptophyta</taxon>
        <taxon>Embryophyta</taxon>
        <taxon>Tracheophyta</taxon>
        <taxon>Spermatophyta</taxon>
        <taxon>Magnoliopsida</taxon>
        <taxon>eudicotyledons</taxon>
        <taxon>Gunneridae</taxon>
        <taxon>Pentapetalae</taxon>
        <taxon>rosids</taxon>
        <taxon>malvids</taxon>
        <taxon>Malvales</taxon>
        <taxon>Malvaceae</taxon>
        <taxon>Malvoideae</taxon>
        <taxon>Hibiscus</taxon>
    </lineage>
</organism>
<reference evidence="1 2" key="1">
    <citation type="journal article" date="2024" name="G3 (Bethesda)">
        <title>Genome assembly of Hibiscus sabdariffa L. provides insights into metabolisms of medicinal natural products.</title>
        <authorList>
            <person name="Kim T."/>
        </authorList>
    </citation>
    <scope>NUCLEOTIDE SEQUENCE [LARGE SCALE GENOMIC DNA]</scope>
    <source>
        <strain evidence="1">TK-2024</strain>
        <tissue evidence="1">Old leaves</tissue>
    </source>
</reference>
<proteinExistence type="predicted"/>